<dbReference type="AlphaFoldDB" id="A0A822ZX98"/>
<gene>
    <name evidence="1" type="ORF">HUJ06_017786</name>
</gene>
<reference evidence="1 2" key="1">
    <citation type="journal article" date="2020" name="Mol. Biol. Evol.">
        <title>Distinct Expression and Methylation Patterns for Genes with Different Fates following a Single Whole-Genome Duplication in Flowering Plants.</title>
        <authorList>
            <person name="Shi T."/>
            <person name="Rahmani R.S."/>
            <person name="Gugger P.F."/>
            <person name="Wang M."/>
            <person name="Li H."/>
            <person name="Zhang Y."/>
            <person name="Li Z."/>
            <person name="Wang Q."/>
            <person name="Van de Peer Y."/>
            <person name="Marchal K."/>
            <person name="Chen J."/>
        </authorList>
    </citation>
    <scope>NUCLEOTIDE SEQUENCE [LARGE SCALE GENOMIC DNA]</scope>
    <source>
        <tissue evidence="1">Leaf</tissue>
    </source>
</reference>
<sequence>MISFLNFDSSLASKVLPLSSSSLMELLSSNKIVHQVPIPHQPIAKPLLSFKTRLLEVNILRLEAEGGRGGGSSGLIVRERERSKKREVGFIPSDSISVICWFATTIKVGLRKMRKYYEGEGEKTRCSEEERRAERD</sequence>
<evidence type="ECO:0000313" key="1">
    <source>
        <dbReference type="EMBL" id="DAD47849.1"/>
    </source>
</evidence>
<evidence type="ECO:0000313" key="2">
    <source>
        <dbReference type="Proteomes" id="UP000607653"/>
    </source>
</evidence>
<accession>A0A822ZX98</accession>
<name>A0A822ZX98_NELNU</name>
<keyword evidence="2" id="KW-1185">Reference proteome</keyword>
<comment type="caution">
    <text evidence="1">The sequence shown here is derived from an EMBL/GenBank/DDBJ whole genome shotgun (WGS) entry which is preliminary data.</text>
</comment>
<dbReference type="EMBL" id="DUZY01000008">
    <property type="protein sequence ID" value="DAD47849.1"/>
    <property type="molecule type" value="Genomic_DNA"/>
</dbReference>
<organism evidence="1 2">
    <name type="scientific">Nelumbo nucifera</name>
    <name type="common">Sacred lotus</name>
    <dbReference type="NCBI Taxonomy" id="4432"/>
    <lineage>
        <taxon>Eukaryota</taxon>
        <taxon>Viridiplantae</taxon>
        <taxon>Streptophyta</taxon>
        <taxon>Embryophyta</taxon>
        <taxon>Tracheophyta</taxon>
        <taxon>Spermatophyta</taxon>
        <taxon>Magnoliopsida</taxon>
        <taxon>Proteales</taxon>
        <taxon>Nelumbonaceae</taxon>
        <taxon>Nelumbo</taxon>
    </lineage>
</organism>
<proteinExistence type="predicted"/>
<protein>
    <submittedName>
        <fullName evidence="1">Uncharacterized protein</fullName>
    </submittedName>
</protein>
<dbReference type="Proteomes" id="UP000607653">
    <property type="component" value="Unassembled WGS sequence"/>
</dbReference>